<feature type="region of interest" description="Disordered" evidence="1">
    <location>
        <begin position="74"/>
        <end position="127"/>
    </location>
</feature>
<reference evidence="4" key="1">
    <citation type="submission" date="2016-10" db="EMBL/GenBank/DDBJ databases">
        <authorList>
            <person name="Varghese N."/>
            <person name="Submissions S."/>
        </authorList>
    </citation>
    <scope>NUCLEOTIDE SEQUENCE [LARGE SCALE GENOMIC DNA]</scope>
    <source>
        <strain evidence="4">DSM 44796</strain>
    </source>
</reference>
<evidence type="ECO:0000259" key="2">
    <source>
        <dbReference type="SMART" id="SM00306"/>
    </source>
</evidence>
<dbReference type="SMART" id="SM00306">
    <property type="entry name" value="HintN"/>
    <property type="match status" value="1"/>
</dbReference>
<evidence type="ECO:0000256" key="1">
    <source>
        <dbReference type="SAM" id="MobiDB-lite"/>
    </source>
</evidence>
<dbReference type="InterPro" id="IPR006141">
    <property type="entry name" value="Intein_N"/>
</dbReference>
<dbReference type="GO" id="GO:0016539">
    <property type="term" value="P:intein-mediated protein splicing"/>
    <property type="evidence" value="ECO:0007669"/>
    <property type="project" value="InterPro"/>
</dbReference>
<dbReference type="PROSITE" id="PS50817">
    <property type="entry name" value="INTEIN_N_TER"/>
    <property type="match status" value="1"/>
</dbReference>
<dbReference type="Gene3D" id="2.170.16.10">
    <property type="entry name" value="Hedgehog/Intein (Hint) domain"/>
    <property type="match status" value="1"/>
</dbReference>
<dbReference type="Proteomes" id="UP000199682">
    <property type="component" value="Unassembled WGS sequence"/>
</dbReference>
<dbReference type="AlphaFoldDB" id="A0A1G9QCU3"/>
<protein>
    <submittedName>
        <fullName evidence="3">Intein N-terminal splicing region</fullName>
    </submittedName>
</protein>
<dbReference type="InterPro" id="IPR036844">
    <property type="entry name" value="Hint_dom_sf"/>
</dbReference>
<dbReference type="RefSeq" id="WP_090011186.1">
    <property type="nucleotide sequence ID" value="NZ_FNET01000016.1"/>
</dbReference>
<feature type="region of interest" description="Disordered" evidence="1">
    <location>
        <begin position="553"/>
        <end position="578"/>
    </location>
</feature>
<organism evidence="3 4">
    <name type="scientific">Lentzea albidocapillata subsp. violacea</name>
    <dbReference type="NCBI Taxonomy" id="128104"/>
    <lineage>
        <taxon>Bacteria</taxon>
        <taxon>Bacillati</taxon>
        <taxon>Actinomycetota</taxon>
        <taxon>Actinomycetes</taxon>
        <taxon>Pseudonocardiales</taxon>
        <taxon>Pseudonocardiaceae</taxon>
        <taxon>Lentzea</taxon>
    </lineage>
</organism>
<gene>
    <name evidence="3" type="ORF">SAMN04488074_116110</name>
</gene>
<feature type="domain" description="Hint" evidence="2">
    <location>
        <begin position="282"/>
        <end position="380"/>
    </location>
</feature>
<proteinExistence type="predicted"/>
<dbReference type="Pfam" id="PF07591">
    <property type="entry name" value="PT-HINT"/>
    <property type="match status" value="1"/>
</dbReference>
<feature type="region of interest" description="Disordered" evidence="1">
    <location>
        <begin position="251"/>
        <end position="275"/>
    </location>
</feature>
<dbReference type="InterPro" id="IPR003587">
    <property type="entry name" value="Hint_dom_N"/>
</dbReference>
<evidence type="ECO:0000313" key="3">
    <source>
        <dbReference type="EMBL" id="SDM08848.1"/>
    </source>
</evidence>
<dbReference type="CDD" id="cd20745">
    <property type="entry name" value="FIX_RhsA_AHH_HNH-like"/>
    <property type="match status" value="1"/>
</dbReference>
<dbReference type="EMBL" id="FNET01000016">
    <property type="protein sequence ID" value="SDM08848.1"/>
    <property type="molecule type" value="Genomic_DNA"/>
</dbReference>
<sequence length="578" mass="60916">MSWVGDNISTIGHTVLDVAGLVPGLGEIADGINAVWYLAEGNYTDAALSAAGMIPFGGWGATAAKWGNRGYDSMRGADNVPTPRSPDAPNPRRPDGPNAGKGPDGMPKKPDVPNAAKSLPDPRKLAAQAAARRAAAAAAAYAAAVRRTAAAKAAVARAVKSNPIPTLKAALKPRIANAKNIISAVPNAPARIVQTAVTNVQDLNKVYETIKTAILGVGKEVIQEAAQAQVAETLATLGVPYAEDILDIAGGGKKKKRTGDKGKDAKQSAASGGSCPVPWEASNSFVPGTLVLMADGSYKKIEDLRAGEYVLATDPTTGTSGPREVTEVRTKTSERVMVELTDTTGGKIKATDEHPFWVESEKRWVKAIDVKPTYRFLTADNRSAEVTGIRTWSGIEKVHNFTVDGLHTYYVASSQEAAPLLVHNEGSKKPDGNPCGPTVFMLADDPVQKSIPRQKSLRGFEDYHDVWIHGSPGGVAPDYDAAEGGTDLIDHRTLSRMIQNSPNYPGGPVRLCSCNTGSVSGSFAQDLANKLGQNVLAPEGYLYAWQDGGHNIGRDGAPVRKMGDRGGSWRGFKPGGGR</sequence>
<dbReference type="SUPFAM" id="SSF51294">
    <property type="entry name" value="Hedgehog/intein (Hint) domain"/>
    <property type="match status" value="1"/>
</dbReference>
<feature type="compositionally biased region" description="Gly residues" evidence="1">
    <location>
        <begin position="565"/>
        <end position="578"/>
    </location>
</feature>
<name>A0A1G9QCU3_9PSEU</name>
<evidence type="ECO:0000313" key="4">
    <source>
        <dbReference type="Proteomes" id="UP000199682"/>
    </source>
</evidence>
<accession>A0A1G9QCU3</accession>
<dbReference type="CDD" id="cd00081">
    <property type="entry name" value="Hint"/>
    <property type="match status" value="1"/>
</dbReference>